<dbReference type="EMBL" id="KN834824">
    <property type="protein sequence ID" value="KIK53755.1"/>
    <property type="molecule type" value="Genomic_DNA"/>
</dbReference>
<dbReference type="Proteomes" id="UP000053593">
    <property type="component" value="Unassembled WGS sequence"/>
</dbReference>
<gene>
    <name evidence="3" type="ORF">GYMLUDRAFT_77383</name>
</gene>
<feature type="coiled-coil region" evidence="1">
    <location>
        <begin position="270"/>
        <end position="297"/>
    </location>
</feature>
<reference evidence="3 4" key="1">
    <citation type="submission" date="2014-04" db="EMBL/GenBank/DDBJ databases">
        <title>Evolutionary Origins and Diversification of the Mycorrhizal Mutualists.</title>
        <authorList>
            <consortium name="DOE Joint Genome Institute"/>
            <consortium name="Mycorrhizal Genomics Consortium"/>
            <person name="Kohler A."/>
            <person name="Kuo A."/>
            <person name="Nagy L.G."/>
            <person name="Floudas D."/>
            <person name="Copeland A."/>
            <person name="Barry K.W."/>
            <person name="Cichocki N."/>
            <person name="Veneault-Fourrey C."/>
            <person name="LaButti K."/>
            <person name="Lindquist E.A."/>
            <person name="Lipzen A."/>
            <person name="Lundell T."/>
            <person name="Morin E."/>
            <person name="Murat C."/>
            <person name="Riley R."/>
            <person name="Ohm R."/>
            <person name="Sun H."/>
            <person name="Tunlid A."/>
            <person name="Henrissat B."/>
            <person name="Grigoriev I.V."/>
            <person name="Hibbett D.S."/>
            <person name="Martin F."/>
        </authorList>
    </citation>
    <scope>NUCLEOTIDE SEQUENCE [LARGE SCALE GENOMIC DNA]</scope>
    <source>
        <strain evidence="3 4">FD-317 M1</strain>
    </source>
</reference>
<dbReference type="HOGENOM" id="CLU_641014_0_0_1"/>
<keyword evidence="4" id="KW-1185">Reference proteome</keyword>
<keyword evidence="1" id="KW-0175">Coiled coil</keyword>
<accession>A0A0D0ATF7</accession>
<name>A0A0D0ATF7_9AGAR</name>
<feature type="region of interest" description="Disordered" evidence="2">
    <location>
        <begin position="1"/>
        <end position="42"/>
    </location>
</feature>
<dbReference type="OrthoDB" id="4179406at2759"/>
<dbReference type="AlphaFoldDB" id="A0A0D0ATF7"/>
<evidence type="ECO:0000256" key="1">
    <source>
        <dbReference type="SAM" id="Coils"/>
    </source>
</evidence>
<organism evidence="3 4">
    <name type="scientific">Collybiopsis luxurians FD-317 M1</name>
    <dbReference type="NCBI Taxonomy" id="944289"/>
    <lineage>
        <taxon>Eukaryota</taxon>
        <taxon>Fungi</taxon>
        <taxon>Dikarya</taxon>
        <taxon>Basidiomycota</taxon>
        <taxon>Agaricomycotina</taxon>
        <taxon>Agaricomycetes</taxon>
        <taxon>Agaricomycetidae</taxon>
        <taxon>Agaricales</taxon>
        <taxon>Marasmiineae</taxon>
        <taxon>Omphalotaceae</taxon>
        <taxon>Collybiopsis</taxon>
        <taxon>Collybiopsis luxurians</taxon>
    </lineage>
</organism>
<sequence>MTALKSGPLNHPDPAMAQKDASEGEYTIINQIPHDEKKPLPLTSPPEIEIEVEPSESDCHSVFTEDTPSDLTALSATTHDDENHKNRDRVDVAPTLAQSREWLRKHSVLQLVIPLLLAVAASFYLYHWNTVSGVQLDFPALASIHNHRVDLLFNQTVLASALSIKITEVETVTGDLAIAVAGSSLPNRQSLEKDLESFKAKLEITAEHLQDFEGKVTTALSDMVATLEGASYSITKASKSSWYTFPRHSTAHQRLATEYQEALRISSEALRTVFIQAQTLNRELKHLKEESRTTRRKVARESAILDDEKASLGGLWVALGFHSKFLENYPKNRVLLDNVDRYLSEAYNVTVAVISTLGSLKGDIEALRAKSTAIDLQPAAPLEEQLKSIQQTLTRFRISKSRHLLGGYDHERVLGIEHDYQPAEITRA</sequence>
<evidence type="ECO:0000256" key="2">
    <source>
        <dbReference type="SAM" id="MobiDB-lite"/>
    </source>
</evidence>
<proteinExistence type="predicted"/>
<evidence type="ECO:0000313" key="4">
    <source>
        <dbReference type="Proteomes" id="UP000053593"/>
    </source>
</evidence>
<protein>
    <submittedName>
        <fullName evidence="3">Uncharacterized protein</fullName>
    </submittedName>
</protein>
<evidence type="ECO:0000313" key="3">
    <source>
        <dbReference type="EMBL" id="KIK53755.1"/>
    </source>
</evidence>